<dbReference type="InterPro" id="IPR036956">
    <property type="entry name" value="Impact_N_sf"/>
</dbReference>
<dbReference type="InterPro" id="IPR015269">
    <property type="entry name" value="UPF0029_Impact_C"/>
</dbReference>
<dbReference type="InterPro" id="IPR035647">
    <property type="entry name" value="EFG_III/V"/>
</dbReference>
<accession>A0A0R2AQQ6</accession>
<dbReference type="RefSeq" id="WP_056975929.1">
    <property type="nucleotide sequence ID" value="NZ_AYYP01000010.1"/>
</dbReference>
<dbReference type="InterPro" id="IPR015796">
    <property type="entry name" value="Impact_YigZ-like"/>
</dbReference>
<dbReference type="Proteomes" id="UP000051008">
    <property type="component" value="Unassembled WGS sequence"/>
</dbReference>
<dbReference type="AlphaFoldDB" id="A0A0R2AQQ6"/>
<dbReference type="SUPFAM" id="SSF54211">
    <property type="entry name" value="Ribosomal protein S5 domain 2-like"/>
    <property type="match status" value="1"/>
</dbReference>
<comment type="caution">
    <text evidence="4">The sequence shown here is derived from an EMBL/GenBank/DDBJ whole genome shotgun (WGS) entry which is preliminary data.</text>
</comment>
<evidence type="ECO:0000256" key="1">
    <source>
        <dbReference type="ARBA" id="ARBA00007665"/>
    </source>
</evidence>
<dbReference type="InterPro" id="IPR020568">
    <property type="entry name" value="Ribosomal_Su5_D2-typ_SF"/>
</dbReference>
<sequence>MENETYLTIKSPGSYKQTIKKSDFICSLARTETEAEAKAFIAQIQAQNKKANHNCFAYTLGLNDEIQRESDNGEPSGTAGVPILEVLKNLSLHNVTAVVTRYFGGIKLGASGLIRAYSSTTSQAINEIGIVKRVMQRELALQIAYNQQGRLENYLKQNNYHILNTDYGVDVTIKIAVDLENVNPTEANLIDLLNGQIQITPGPSFYNEIPYQPHH</sequence>
<reference evidence="4 5" key="1">
    <citation type="journal article" date="2015" name="Genome Announc.">
        <title>Expanding the biotechnology potential of lactobacilli through comparative genomics of 213 strains and associated genera.</title>
        <authorList>
            <person name="Sun Z."/>
            <person name="Harris H.M."/>
            <person name="McCann A."/>
            <person name="Guo C."/>
            <person name="Argimon S."/>
            <person name="Zhang W."/>
            <person name="Yang X."/>
            <person name="Jeffery I.B."/>
            <person name="Cooney J.C."/>
            <person name="Kagawa T.F."/>
            <person name="Liu W."/>
            <person name="Song Y."/>
            <person name="Salvetti E."/>
            <person name="Wrobel A."/>
            <person name="Rasinkangas P."/>
            <person name="Parkhill J."/>
            <person name="Rea M.C."/>
            <person name="O'Sullivan O."/>
            <person name="Ritari J."/>
            <person name="Douillard F.P."/>
            <person name="Paul Ross R."/>
            <person name="Yang R."/>
            <person name="Briner A.E."/>
            <person name="Felis G.E."/>
            <person name="de Vos W.M."/>
            <person name="Barrangou R."/>
            <person name="Klaenhammer T.R."/>
            <person name="Caufield P.W."/>
            <person name="Cui Y."/>
            <person name="Zhang H."/>
            <person name="O'Toole P.W."/>
        </authorList>
    </citation>
    <scope>NUCLEOTIDE SEQUENCE [LARGE SCALE GENOMIC DNA]</scope>
    <source>
        <strain evidence="4 5">DSM 20509</strain>
    </source>
</reference>
<dbReference type="PANTHER" id="PTHR16301">
    <property type="entry name" value="IMPACT-RELATED"/>
    <property type="match status" value="1"/>
</dbReference>
<dbReference type="PATRIC" id="fig|1423718.3.peg.942"/>
<dbReference type="Gene3D" id="3.30.230.30">
    <property type="entry name" value="Impact, N-terminal domain"/>
    <property type="match status" value="1"/>
</dbReference>
<comment type="similarity">
    <text evidence="1">Belongs to the IMPACT family.</text>
</comment>
<dbReference type="PANTHER" id="PTHR16301:SF20">
    <property type="entry name" value="IMPACT FAMILY MEMBER YIGZ"/>
    <property type="match status" value="1"/>
</dbReference>
<proteinExistence type="inferred from homology"/>
<dbReference type="Pfam" id="PF01205">
    <property type="entry name" value="Impact_N"/>
    <property type="match status" value="1"/>
</dbReference>
<dbReference type="OrthoDB" id="9813771at2"/>
<dbReference type="Gene3D" id="3.30.70.240">
    <property type="match status" value="1"/>
</dbReference>
<dbReference type="SUPFAM" id="SSF54980">
    <property type="entry name" value="EF-G C-terminal domain-like"/>
    <property type="match status" value="1"/>
</dbReference>
<keyword evidence="5" id="KW-1185">Reference proteome</keyword>
<dbReference type="InterPro" id="IPR001498">
    <property type="entry name" value="Impact_N"/>
</dbReference>
<dbReference type="GO" id="GO:0006446">
    <property type="term" value="P:regulation of translational initiation"/>
    <property type="evidence" value="ECO:0007669"/>
    <property type="project" value="TreeGrafter"/>
</dbReference>
<evidence type="ECO:0008006" key="6">
    <source>
        <dbReference type="Google" id="ProtNLM"/>
    </source>
</evidence>
<name>A0A0R2AQQ6_9LACO</name>
<dbReference type="InterPro" id="IPR020569">
    <property type="entry name" value="UPF0029_Impact_CS"/>
</dbReference>
<evidence type="ECO:0000259" key="3">
    <source>
        <dbReference type="Pfam" id="PF09186"/>
    </source>
</evidence>
<dbReference type="Pfam" id="PF09186">
    <property type="entry name" value="DUF1949"/>
    <property type="match status" value="1"/>
</dbReference>
<evidence type="ECO:0000259" key="2">
    <source>
        <dbReference type="Pfam" id="PF01205"/>
    </source>
</evidence>
<feature type="domain" description="UPF0029" evidence="3">
    <location>
        <begin position="141"/>
        <end position="196"/>
    </location>
</feature>
<dbReference type="GO" id="GO:0005737">
    <property type="term" value="C:cytoplasm"/>
    <property type="evidence" value="ECO:0007669"/>
    <property type="project" value="TreeGrafter"/>
</dbReference>
<dbReference type="EMBL" id="AYYP01000010">
    <property type="protein sequence ID" value="KRM65875.1"/>
    <property type="molecule type" value="Genomic_DNA"/>
</dbReference>
<dbReference type="InterPro" id="IPR023582">
    <property type="entry name" value="Impact"/>
</dbReference>
<gene>
    <name evidence="4" type="ORF">FC14_GL000894</name>
</gene>
<dbReference type="PROSITE" id="PS00910">
    <property type="entry name" value="UPF0029"/>
    <property type="match status" value="1"/>
</dbReference>
<organism evidence="4 5">
    <name type="scientific">Ligilactobacillus agilis DSM 20509</name>
    <dbReference type="NCBI Taxonomy" id="1423718"/>
    <lineage>
        <taxon>Bacteria</taxon>
        <taxon>Bacillati</taxon>
        <taxon>Bacillota</taxon>
        <taxon>Bacilli</taxon>
        <taxon>Lactobacillales</taxon>
        <taxon>Lactobacillaceae</taxon>
        <taxon>Ligilactobacillus</taxon>
    </lineage>
</organism>
<dbReference type="NCBIfam" id="TIGR00257">
    <property type="entry name" value="IMPACT_YIGZ"/>
    <property type="match status" value="1"/>
</dbReference>
<evidence type="ECO:0000313" key="4">
    <source>
        <dbReference type="EMBL" id="KRM65875.1"/>
    </source>
</evidence>
<feature type="domain" description="Impact N-terminal" evidence="2">
    <location>
        <begin position="20"/>
        <end position="125"/>
    </location>
</feature>
<protein>
    <recommendedName>
        <fullName evidence="6">YigZ family protein</fullName>
    </recommendedName>
</protein>
<evidence type="ECO:0000313" key="5">
    <source>
        <dbReference type="Proteomes" id="UP000051008"/>
    </source>
</evidence>